<organism evidence="2 4">
    <name type="scientific">Moraxella ovis</name>
    <dbReference type="NCBI Taxonomy" id="29433"/>
    <lineage>
        <taxon>Bacteria</taxon>
        <taxon>Pseudomonadati</taxon>
        <taxon>Pseudomonadota</taxon>
        <taxon>Gammaproteobacteria</taxon>
        <taxon>Moraxellales</taxon>
        <taxon>Moraxellaceae</taxon>
        <taxon>Moraxella</taxon>
    </lineage>
</organism>
<evidence type="ECO:0000313" key="2">
    <source>
        <dbReference type="EMBL" id="STY86282.1"/>
    </source>
</evidence>
<evidence type="ECO:0000313" key="1">
    <source>
        <dbReference type="EMBL" id="ANB90843.1"/>
    </source>
</evidence>
<dbReference type="Proteomes" id="UP000255102">
    <property type="component" value="Unassembled WGS sequence"/>
</dbReference>
<dbReference type="AlphaFoldDB" id="A0A378PHQ6"/>
<reference evidence="1 3" key="1">
    <citation type="submission" date="2015-04" db="EMBL/GenBank/DDBJ databases">
        <authorList>
            <person name="Calcutt M.J."/>
            <person name="Foecking M.F."/>
        </authorList>
    </citation>
    <scope>NUCLEOTIDE SEQUENCE [LARGE SCALE GENOMIC DNA]</scope>
    <source>
        <strain evidence="1 3">199/55</strain>
    </source>
</reference>
<gene>
    <name evidence="1" type="ORF">MOVS_01250</name>
    <name evidence="2" type="ORF">NCTC11227_00261</name>
</gene>
<dbReference type="STRING" id="29433.MOVS_01250"/>
<dbReference type="RefSeq" id="WP_063513429.1">
    <property type="nucleotide sequence ID" value="NZ_CP011158.1"/>
</dbReference>
<dbReference type="KEGG" id="moi:MOVS_01250"/>
<dbReference type="Pfam" id="PF13479">
    <property type="entry name" value="AAA_24"/>
    <property type="match status" value="1"/>
</dbReference>
<protein>
    <submittedName>
        <fullName evidence="1">ATPase AAA</fullName>
    </submittedName>
    <submittedName>
        <fullName evidence="2">Phage nucleotide-binding protein</fullName>
    </submittedName>
</protein>
<dbReference type="EMBL" id="CP011158">
    <property type="protein sequence ID" value="ANB90843.1"/>
    <property type="molecule type" value="Genomic_DNA"/>
</dbReference>
<accession>A0A378PHQ6</accession>
<dbReference type="EMBL" id="UGPW01000001">
    <property type="protein sequence ID" value="STY86282.1"/>
    <property type="molecule type" value="Genomic_DNA"/>
</dbReference>
<keyword evidence="3" id="KW-1185">Reference proteome</keyword>
<evidence type="ECO:0000313" key="4">
    <source>
        <dbReference type="Proteomes" id="UP000255102"/>
    </source>
</evidence>
<name>A0A378PHQ6_9GAMM</name>
<evidence type="ECO:0000313" key="3">
    <source>
        <dbReference type="Proteomes" id="UP000076765"/>
    </source>
</evidence>
<proteinExistence type="predicted"/>
<dbReference type="Proteomes" id="UP000076765">
    <property type="component" value="Chromosome"/>
</dbReference>
<dbReference type="InterPro" id="IPR027417">
    <property type="entry name" value="P-loop_NTPase"/>
</dbReference>
<reference evidence="2 4" key="2">
    <citation type="submission" date="2018-06" db="EMBL/GenBank/DDBJ databases">
        <authorList>
            <consortium name="Pathogen Informatics"/>
            <person name="Doyle S."/>
        </authorList>
    </citation>
    <scope>NUCLEOTIDE SEQUENCE [LARGE SCALE GENOMIC DNA]</scope>
    <source>
        <strain evidence="2 4">NCTC11227</strain>
    </source>
</reference>
<sequence length="231" mass="25621">MSAPINSINLTTVSALANARGIKVLVYGQAGAGKTCLCATTPDHTRTIILSAEAGLLSIAGADIAVIEIKSIDDLMRAYQWLTTTEQGQSYEWICLDSVSEMGEVILSAAKKAVKDPRQAYGEMQEKVEDMIRAFRDLPRNVYFTAKLESYQDDTGVVRYQPALPGKKLGQALPYFFDEVFFLRVEKDTEGNSIRYLQTVPDIKYHAKDRSGRLAEREVANLAHIQQKILG</sequence>
<dbReference type="SUPFAM" id="SSF52540">
    <property type="entry name" value="P-loop containing nucleoside triphosphate hydrolases"/>
    <property type="match status" value="1"/>
</dbReference>